<dbReference type="InterPro" id="IPR045344">
    <property type="entry name" value="C-JID"/>
</dbReference>
<sequence>ISFDGLKEIEKEIFLDIACFFGNRVIVKQLLWYRGFFPDIDMKVLIEKSLITCDNDEEIKMHDLLKELGRSIVREKSPNEPRKWSRLWDIKDFQNVMIKNEEAEDLEAIIIDQFHEVHLETTIPVNAISKMKHLKLLILDDVNSKGSLNYLSNELRYLSWERYPSTCLPSNFHPDNLIELILHHSNLKQLWKGTKHLPNLIHLDLSYSKNLIEMPDLTGVPRLRSLFLIKCINITRIHPSIGILRELAYLVLEDCKNLFHNLNIIFGLKSLEMLNLSGCSKLLNKRLIKKPKEAEHLENVDKNTSVIQLSTSSSVYAIGSLLSLKTLKLGGNKFVRLPTTIKELSNLHHLNLQHCKQLKYLPELPTTKKNKSGAYYGDLYIFNCPNLSEMEHCYHMLKIVIPGTQIPRWFSEQNVGRSISMDLSPVKEDPNWMGVACCSLFVAHDDPTNLNNNFGSIGYNFKNMQVLHNSYRMLPIFLNNDLVTDEIDHLFMVFFPREIISLYRNVYEDKMGFTTGTFEHPKGLHLEVKNCGYRLVFKEDLQQLNLNMMFSENSSSKKCKLLSSDSPYIIH</sequence>
<dbReference type="InterPro" id="IPR032675">
    <property type="entry name" value="LRR_dom_sf"/>
</dbReference>
<dbReference type="Gene3D" id="3.80.10.10">
    <property type="entry name" value="Ribonuclease Inhibitor"/>
    <property type="match status" value="2"/>
</dbReference>
<feature type="domain" description="C-JID" evidence="3">
    <location>
        <begin position="401"/>
        <end position="541"/>
    </location>
</feature>
<organism evidence="5 6">
    <name type="scientific">Cajanus cajan</name>
    <name type="common">Pigeon pea</name>
    <name type="synonym">Cajanus indicus</name>
    <dbReference type="NCBI Taxonomy" id="3821"/>
    <lineage>
        <taxon>Eukaryota</taxon>
        <taxon>Viridiplantae</taxon>
        <taxon>Streptophyta</taxon>
        <taxon>Embryophyta</taxon>
        <taxon>Tracheophyta</taxon>
        <taxon>Spermatophyta</taxon>
        <taxon>Magnoliopsida</taxon>
        <taxon>eudicotyledons</taxon>
        <taxon>Gunneridae</taxon>
        <taxon>Pentapetalae</taxon>
        <taxon>rosids</taxon>
        <taxon>fabids</taxon>
        <taxon>Fabales</taxon>
        <taxon>Fabaceae</taxon>
        <taxon>Papilionoideae</taxon>
        <taxon>50 kb inversion clade</taxon>
        <taxon>NPAAA clade</taxon>
        <taxon>indigoferoid/millettioid clade</taxon>
        <taxon>Phaseoleae</taxon>
        <taxon>Cajanus</taxon>
    </lineage>
</organism>
<dbReference type="InterPro" id="IPR058192">
    <property type="entry name" value="WHD_ROQ1-like"/>
</dbReference>
<dbReference type="GO" id="GO:0006952">
    <property type="term" value="P:defense response"/>
    <property type="evidence" value="ECO:0007669"/>
    <property type="project" value="InterPro"/>
</dbReference>
<dbReference type="STRING" id="3821.A0A151UID0"/>
<keyword evidence="1" id="KW-0433">Leucine-rich repeat</keyword>
<dbReference type="InterPro" id="IPR011713">
    <property type="entry name" value="Leu-rich_rpt_3"/>
</dbReference>
<evidence type="ECO:0000256" key="1">
    <source>
        <dbReference type="ARBA" id="ARBA00022614"/>
    </source>
</evidence>
<dbReference type="Gramene" id="C.cajan_47788.t">
    <property type="protein sequence ID" value="C.cajan_47788.t"/>
    <property type="gene ID" value="C.cajan_47788"/>
</dbReference>
<evidence type="ECO:0000256" key="2">
    <source>
        <dbReference type="ARBA" id="ARBA00022737"/>
    </source>
</evidence>
<keyword evidence="2" id="KW-0677">Repeat</keyword>
<dbReference type="SUPFAM" id="SSF52058">
    <property type="entry name" value="L domain-like"/>
    <property type="match status" value="1"/>
</dbReference>
<dbReference type="Proteomes" id="UP000075243">
    <property type="component" value="Unassembled WGS sequence"/>
</dbReference>
<dbReference type="Pfam" id="PF20160">
    <property type="entry name" value="C-JID"/>
    <property type="match status" value="1"/>
</dbReference>
<dbReference type="PANTHER" id="PTHR11017:SF259">
    <property type="entry name" value="ADP-RIBOSYL CYCLASE_CYCLIC ADP-RIBOSE HYDROLASE"/>
    <property type="match status" value="1"/>
</dbReference>
<gene>
    <name evidence="5" type="ORF">KK1_049736</name>
</gene>
<dbReference type="SUPFAM" id="SSF46785">
    <property type="entry name" value="Winged helix' DNA-binding domain"/>
    <property type="match status" value="1"/>
</dbReference>
<dbReference type="PANTHER" id="PTHR11017">
    <property type="entry name" value="LEUCINE-RICH REPEAT-CONTAINING PROTEIN"/>
    <property type="match status" value="1"/>
</dbReference>
<dbReference type="Pfam" id="PF07725">
    <property type="entry name" value="LRR_3"/>
    <property type="match status" value="1"/>
</dbReference>
<dbReference type="InterPro" id="IPR036390">
    <property type="entry name" value="WH_DNA-bd_sf"/>
</dbReference>
<dbReference type="OMA" id="ECYEEND"/>
<dbReference type="AlphaFoldDB" id="A0A151UID0"/>
<dbReference type="InterPro" id="IPR044974">
    <property type="entry name" value="Disease_R_plants"/>
</dbReference>
<evidence type="ECO:0000259" key="3">
    <source>
        <dbReference type="Pfam" id="PF20160"/>
    </source>
</evidence>
<reference evidence="5" key="1">
    <citation type="journal article" date="2012" name="Nat. Biotechnol.">
        <title>Draft genome sequence of pigeonpea (Cajanus cajan), an orphan legume crop of resource-poor farmers.</title>
        <authorList>
            <person name="Varshney R.K."/>
            <person name="Chen W."/>
            <person name="Li Y."/>
            <person name="Bharti A.K."/>
            <person name="Saxena R.K."/>
            <person name="Schlueter J.A."/>
            <person name="Donoghue M.T."/>
            <person name="Azam S."/>
            <person name="Fan G."/>
            <person name="Whaley A.M."/>
            <person name="Farmer A.D."/>
            <person name="Sheridan J."/>
            <person name="Iwata A."/>
            <person name="Tuteja R."/>
            <person name="Penmetsa R.V."/>
            <person name="Wu W."/>
            <person name="Upadhyaya H.D."/>
            <person name="Yang S.P."/>
            <person name="Shah T."/>
            <person name="Saxena K.B."/>
            <person name="Michael T."/>
            <person name="McCombie W.R."/>
            <person name="Yang B."/>
            <person name="Zhang G."/>
            <person name="Yang H."/>
            <person name="Wang J."/>
            <person name="Spillane C."/>
            <person name="Cook D.R."/>
            <person name="May G.D."/>
            <person name="Xu X."/>
            <person name="Jackson S.A."/>
        </authorList>
    </citation>
    <scope>NUCLEOTIDE SEQUENCE [LARGE SCALE GENOMIC DNA]</scope>
</reference>
<feature type="non-terminal residue" evidence="5">
    <location>
        <position position="1"/>
    </location>
</feature>
<evidence type="ECO:0000259" key="4">
    <source>
        <dbReference type="Pfam" id="PF23282"/>
    </source>
</evidence>
<protein>
    <submittedName>
        <fullName evidence="5">TMV resistance protein N</fullName>
    </submittedName>
</protein>
<proteinExistence type="predicted"/>
<accession>A0A151UID0</accession>
<dbReference type="Pfam" id="PF23282">
    <property type="entry name" value="WHD_ROQ1"/>
    <property type="match status" value="1"/>
</dbReference>
<evidence type="ECO:0000313" key="6">
    <source>
        <dbReference type="Proteomes" id="UP000075243"/>
    </source>
</evidence>
<keyword evidence="6" id="KW-1185">Reference proteome</keyword>
<evidence type="ECO:0000313" key="5">
    <source>
        <dbReference type="EMBL" id="KYP79001.1"/>
    </source>
</evidence>
<dbReference type="EMBL" id="AGCT01066787">
    <property type="protein sequence ID" value="KYP79001.1"/>
    <property type="molecule type" value="Genomic_DNA"/>
</dbReference>
<feature type="domain" description="Disease resistance protein Roq1-like winged-helix" evidence="4">
    <location>
        <begin position="9"/>
        <end position="77"/>
    </location>
</feature>
<comment type="caution">
    <text evidence="5">The sequence shown here is derived from an EMBL/GenBank/DDBJ whole genome shotgun (WGS) entry which is preliminary data.</text>
</comment>
<name>A0A151UID0_CAJCA</name>